<accession>A0A9P8I9V3</accession>
<evidence type="ECO:0000256" key="7">
    <source>
        <dbReference type="ARBA" id="ARBA00025043"/>
    </source>
</evidence>
<dbReference type="GO" id="GO:0000408">
    <property type="term" value="C:EKC/KEOPS complex"/>
    <property type="evidence" value="ECO:0007669"/>
    <property type="project" value="TreeGrafter"/>
</dbReference>
<evidence type="ECO:0000256" key="2">
    <source>
        <dbReference type="ARBA" id="ARBA00005546"/>
    </source>
</evidence>
<organism evidence="9 10">
    <name type="scientific">Glutinoglossum americanum</name>
    <dbReference type="NCBI Taxonomy" id="1670608"/>
    <lineage>
        <taxon>Eukaryota</taxon>
        <taxon>Fungi</taxon>
        <taxon>Dikarya</taxon>
        <taxon>Ascomycota</taxon>
        <taxon>Pezizomycotina</taxon>
        <taxon>Geoglossomycetes</taxon>
        <taxon>Geoglossales</taxon>
        <taxon>Geoglossaceae</taxon>
        <taxon>Glutinoglossum</taxon>
    </lineage>
</organism>
<keyword evidence="5" id="KW-0819">tRNA processing</keyword>
<dbReference type="OrthoDB" id="329139at2759"/>
<evidence type="ECO:0000256" key="3">
    <source>
        <dbReference type="ARBA" id="ARBA00015316"/>
    </source>
</evidence>
<dbReference type="Gene3D" id="3.30.2380.10">
    <property type="entry name" value="CGI121/TPRKB"/>
    <property type="match status" value="2"/>
</dbReference>
<evidence type="ECO:0000256" key="4">
    <source>
        <dbReference type="ARBA" id="ARBA00016009"/>
    </source>
</evidence>
<evidence type="ECO:0000313" key="10">
    <source>
        <dbReference type="Proteomes" id="UP000698800"/>
    </source>
</evidence>
<dbReference type="InterPro" id="IPR036504">
    <property type="entry name" value="CGI121/TPRKB_sf"/>
</dbReference>
<dbReference type="EMBL" id="JAGHQL010000030">
    <property type="protein sequence ID" value="KAH0543579.1"/>
    <property type="molecule type" value="Genomic_DNA"/>
</dbReference>
<sequence length="163" mass="18069">MAVQTIYLEHIPSQHPIHIALFKDVGNSAFLKQQLLSGNKEFEYSFIDASVIAESFRRFGISDTTTSLLVIKVSTSPSITHESVTQHLEAVVEGTPIEFSDNTLSKMTDMSRIRKIYKLNTSQNMSSGKRMDASGNGVDYARLDERKELETVIIGTIALRGAS</sequence>
<dbReference type="Proteomes" id="UP000698800">
    <property type="component" value="Unassembled WGS sequence"/>
</dbReference>
<reference evidence="9" key="1">
    <citation type="submission" date="2021-03" db="EMBL/GenBank/DDBJ databases">
        <title>Comparative genomics and phylogenomic investigation of the class Geoglossomycetes provide insights into ecological specialization and systematics.</title>
        <authorList>
            <person name="Melie T."/>
            <person name="Pirro S."/>
            <person name="Miller A.N."/>
            <person name="Quandt A."/>
        </authorList>
    </citation>
    <scope>NUCLEOTIDE SEQUENCE</scope>
    <source>
        <strain evidence="9">GBOQ0MN5Z8</strain>
    </source>
</reference>
<proteinExistence type="inferred from homology"/>
<dbReference type="PANTHER" id="PTHR15840">
    <property type="entry name" value="CGI-121 FAMILY MEMBER"/>
    <property type="match status" value="1"/>
</dbReference>
<dbReference type="AlphaFoldDB" id="A0A9P8I9V3"/>
<evidence type="ECO:0000256" key="1">
    <source>
        <dbReference type="ARBA" id="ARBA00004123"/>
    </source>
</evidence>
<evidence type="ECO:0000256" key="8">
    <source>
        <dbReference type="RuleBase" id="RU004398"/>
    </source>
</evidence>
<comment type="function">
    <text evidence="7">Component of the EKC/KEOPS complex that is required for the formation of a threonylcarbamoyl group on adenosine at position 37 (t(6)A37) in tRNAs that read codons beginning with adenine. The complex is probably involved in the transfer of the threonylcarbamoyl moiety of threonylcarbamoyl-AMP (TC-AMP) to the N6 group of A37. CGI121 acts as an allosteric effector that regulates the t(6)A activity of the complex. The EKC/KEOPS complex also promotes both telomere uncapping and telomere elongation. The complex is required for efficient recruitment of transcriptional coactivators. CGI121 is not required for tRNA modification.</text>
</comment>
<evidence type="ECO:0000313" key="9">
    <source>
        <dbReference type="EMBL" id="KAH0543579.1"/>
    </source>
</evidence>
<comment type="caution">
    <text evidence="9">The sequence shown here is derived from an EMBL/GenBank/DDBJ whole genome shotgun (WGS) entry which is preliminary data.</text>
</comment>
<dbReference type="GO" id="GO:0005634">
    <property type="term" value="C:nucleus"/>
    <property type="evidence" value="ECO:0007669"/>
    <property type="project" value="UniProtKB-SubCell"/>
</dbReference>
<dbReference type="PANTHER" id="PTHR15840:SF10">
    <property type="entry name" value="EKC_KEOPS COMPLEX SUBUNIT TPRKB"/>
    <property type="match status" value="1"/>
</dbReference>
<protein>
    <recommendedName>
        <fullName evidence="4">EKC/KEOPS complex subunit CGI121</fullName>
    </recommendedName>
    <alternativeName>
        <fullName evidence="3">EKC/KEOPS complex subunit cgi121</fullName>
    </alternativeName>
</protein>
<dbReference type="Pfam" id="PF08617">
    <property type="entry name" value="CGI-121"/>
    <property type="match status" value="1"/>
</dbReference>
<comment type="subcellular location">
    <subcellularLocation>
        <location evidence="1">Nucleus</location>
    </subcellularLocation>
</comment>
<keyword evidence="10" id="KW-1185">Reference proteome</keyword>
<keyword evidence="6 8" id="KW-0539">Nucleus</keyword>
<dbReference type="InterPro" id="IPR013926">
    <property type="entry name" value="CGI121/TPRKB"/>
</dbReference>
<dbReference type="GO" id="GO:0005829">
    <property type="term" value="C:cytosol"/>
    <property type="evidence" value="ECO:0007669"/>
    <property type="project" value="TreeGrafter"/>
</dbReference>
<gene>
    <name evidence="9" type="ORF">FGG08_002140</name>
</gene>
<evidence type="ECO:0000256" key="5">
    <source>
        <dbReference type="ARBA" id="ARBA00022694"/>
    </source>
</evidence>
<name>A0A9P8I9V3_9PEZI</name>
<dbReference type="GO" id="GO:0002949">
    <property type="term" value="P:tRNA threonylcarbamoyladenosine modification"/>
    <property type="evidence" value="ECO:0007669"/>
    <property type="project" value="TreeGrafter"/>
</dbReference>
<evidence type="ECO:0000256" key="6">
    <source>
        <dbReference type="ARBA" id="ARBA00023242"/>
    </source>
</evidence>
<dbReference type="SUPFAM" id="SSF143870">
    <property type="entry name" value="PF0523-like"/>
    <property type="match status" value="1"/>
</dbReference>
<comment type="similarity">
    <text evidence="2 8">Belongs to the CGI121/TPRKB family.</text>
</comment>